<dbReference type="GO" id="GO:0052621">
    <property type="term" value="F:diguanylate cyclase activity"/>
    <property type="evidence" value="ECO:0007669"/>
    <property type="project" value="UniProtKB-EC"/>
</dbReference>
<dbReference type="SUPFAM" id="SSF55073">
    <property type="entry name" value="Nucleotide cyclase"/>
    <property type="match status" value="1"/>
</dbReference>
<dbReference type="AlphaFoldDB" id="A0A942U0L0"/>
<keyword evidence="2" id="KW-1003">Cell membrane</keyword>
<evidence type="ECO:0000256" key="3">
    <source>
        <dbReference type="ARBA" id="ARBA00022692"/>
    </source>
</evidence>
<feature type="coiled-coil region" evidence="6">
    <location>
        <begin position="192"/>
        <end position="219"/>
    </location>
</feature>
<dbReference type="GO" id="GO:0071555">
    <property type="term" value="P:cell wall organization"/>
    <property type="evidence" value="ECO:0007669"/>
    <property type="project" value="InterPro"/>
</dbReference>
<dbReference type="InterPro" id="IPR000160">
    <property type="entry name" value="GGDEF_dom"/>
</dbReference>
<comment type="caution">
    <text evidence="9">The sequence shown here is derived from an EMBL/GenBank/DDBJ whole genome shotgun (WGS) entry which is preliminary data.</text>
</comment>
<feature type="transmembrane region" description="Helical" evidence="7">
    <location>
        <begin position="133"/>
        <end position="151"/>
    </location>
</feature>
<dbReference type="SMART" id="SM00267">
    <property type="entry name" value="GGDEF"/>
    <property type="match status" value="1"/>
</dbReference>
<dbReference type="GO" id="GO:0043709">
    <property type="term" value="P:cell adhesion involved in single-species biofilm formation"/>
    <property type="evidence" value="ECO:0007669"/>
    <property type="project" value="TreeGrafter"/>
</dbReference>
<evidence type="ECO:0000256" key="7">
    <source>
        <dbReference type="SAM" id="Phobius"/>
    </source>
</evidence>
<dbReference type="FunFam" id="3.30.70.270:FF:000001">
    <property type="entry name" value="Diguanylate cyclase domain protein"/>
    <property type="match status" value="1"/>
</dbReference>
<dbReference type="PANTHER" id="PTHR45138:SF9">
    <property type="entry name" value="DIGUANYLATE CYCLASE DGCM-RELATED"/>
    <property type="match status" value="1"/>
</dbReference>
<feature type="transmembrane region" description="Helical" evidence="7">
    <location>
        <begin position="163"/>
        <end position="183"/>
    </location>
</feature>
<feature type="transmembrane region" description="Helical" evidence="7">
    <location>
        <begin position="38"/>
        <end position="56"/>
    </location>
</feature>
<comment type="subcellular location">
    <subcellularLocation>
        <location evidence="1">Cell membrane</location>
        <topology evidence="1">Multi-pass membrane protein</topology>
    </subcellularLocation>
</comment>
<feature type="domain" description="GGDEF" evidence="8">
    <location>
        <begin position="247"/>
        <end position="383"/>
    </location>
</feature>
<keyword evidence="9" id="KW-0548">Nucleotidyltransferase</keyword>
<feature type="transmembrane region" description="Helical" evidence="7">
    <location>
        <begin position="104"/>
        <end position="126"/>
    </location>
</feature>
<keyword evidence="9" id="KW-0808">Transferase</keyword>
<dbReference type="NCBIfam" id="TIGR00254">
    <property type="entry name" value="GGDEF"/>
    <property type="match status" value="1"/>
</dbReference>
<evidence type="ECO:0000313" key="9">
    <source>
        <dbReference type="EMBL" id="MBS4212320.1"/>
    </source>
</evidence>
<dbReference type="Pfam" id="PF07694">
    <property type="entry name" value="5TM-5TMR_LYT"/>
    <property type="match status" value="1"/>
</dbReference>
<gene>
    <name evidence="9" type="ORF">KHA99_07570</name>
</gene>
<protein>
    <submittedName>
        <fullName evidence="9">Diguanylate cyclase</fullName>
        <ecNumber evidence="9">2.7.7.65</ecNumber>
    </submittedName>
</protein>
<sequence length="383" mass="42663">MFKDFVSNTAMLVSSFYVMGQLFKNRPLLATSPLSTKLYWGISYGILGNILMIFSIKISTTTIADLRHLVIVLAAAFGGFIPAMVASALIVIGRFLHFGYSDAALFASIGMLFIGIISSGIARLNYNLTIKAFFMNLIGLFILTIVFTINIEDPIVLKKLLIMHYIFSLTGGFIAYHFSVFIAHSNENQRKLKNSLIELKETQHKLEKSNERLNQLSYVDGLTGVGNRRYFDTKLEKAWLHAQSNQVPISLLMFDIDFFKKYNDTYGHLTGDYCLQTIAQAIKNLVTEDSGYTLCRYGGEEFSLIMPAANQENAEQFAAQIKKTVKELNIPHINSEIAETVTLSIGSASFIPGPAAKPEDLIRLADEALYTSKTKGRNTISVL</sequence>
<reference evidence="9" key="1">
    <citation type="submission" date="2021-05" db="EMBL/GenBank/DDBJ databases">
        <title>Novel Bacillus species.</title>
        <authorList>
            <person name="Liu G."/>
        </authorList>
    </citation>
    <scope>NUCLEOTIDE SEQUENCE</scope>
    <source>
        <strain evidence="9">FJAT-49825</strain>
    </source>
</reference>
<dbReference type="InterPro" id="IPR043128">
    <property type="entry name" value="Rev_trsase/Diguanyl_cyclase"/>
</dbReference>
<evidence type="ECO:0000313" key="10">
    <source>
        <dbReference type="Proteomes" id="UP000679749"/>
    </source>
</evidence>
<dbReference type="GO" id="GO:0000155">
    <property type="term" value="F:phosphorelay sensor kinase activity"/>
    <property type="evidence" value="ECO:0007669"/>
    <property type="project" value="InterPro"/>
</dbReference>
<dbReference type="EC" id="2.7.7.65" evidence="9"/>
<evidence type="ECO:0000259" key="8">
    <source>
        <dbReference type="PROSITE" id="PS50887"/>
    </source>
</evidence>
<dbReference type="PROSITE" id="PS50887">
    <property type="entry name" value="GGDEF"/>
    <property type="match status" value="1"/>
</dbReference>
<dbReference type="GO" id="GO:1902201">
    <property type="term" value="P:negative regulation of bacterial-type flagellum-dependent cell motility"/>
    <property type="evidence" value="ECO:0007669"/>
    <property type="project" value="TreeGrafter"/>
</dbReference>
<dbReference type="Gene3D" id="3.30.70.270">
    <property type="match status" value="1"/>
</dbReference>
<accession>A0A942U0L0</accession>
<dbReference type="Pfam" id="PF00990">
    <property type="entry name" value="GGDEF"/>
    <property type="match status" value="1"/>
</dbReference>
<name>A0A942U0L0_9BACI</name>
<keyword evidence="5 7" id="KW-0472">Membrane</keyword>
<feature type="transmembrane region" description="Helical" evidence="7">
    <location>
        <begin position="68"/>
        <end position="92"/>
    </location>
</feature>
<dbReference type="RefSeq" id="WP_213116777.1">
    <property type="nucleotide sequence ID" value="NZ_JAGYPF010000001.1"/>
</dbReference>
<keyword evidence="10" id="KW-1185">Reference proteome</keyword>
<evidence type="ECO:0000256" key="1">
    <source>
        <dbReference type="ARBA" id="ARBA00004651"/>
    </source>
</evidence>
<dbReference type="CDD" id="cd01949">
    <property type="entry name" value="GGDEF"/>
    <property type="match status" value="1"/>
</dbReference>
<keyword evidence="3 7" id="KW-0812">Transmembrane</keyword>
<evidence type="ECO:0000256" key="6">
    <source>
        <dbReference type="SAM" id="Coils"/>
    </source>
</evidence>
<evidence type="ECO:0000256" key="5">
    <source>
        <dbReference type="ARBA" id="ARBA00023136"/>
    </source>
</evidence>
<keyword evidence="6" id="KW-0175">Coiled coil</keyword>
<proteinExistence type="predicted"/>
<dbReference type="EMBL" id="JAGYPF010000001">
    <property type="protein sequence ID" value="MBS4212320.1"/>
    <property type="molecule type" value="Genomic_DNA"/>
</dbReference>
<dbReference type="InterPro" id="IPR029787">
    <property type="entry name" value="Nucleotide_cyclase"/>
</dbReference>
<keyword evidence="4 7" id="KW-1133">Transmembrane helix</keyword>
<dbReference type="PANTHER" id="PTHR45138">
    <property type="entry name" value="REGULATORY COMPONENTS OF SENSORY TRANSDUCTION SYSTEM"/>
    <property type="match status" value="1"/>
</dbReference>
<dbReference type="Proteomes" id="UP000679749">
    <property type="component" value="Unassembled WGS sequence"/>
</dbReference>
<evidence type="ECO:0000256" key="4">
    <source>
        <dbReference type="ARBA" id="ARBA00022989"/>
    </source>
</evidence>
<evidence type="ECO:0000256" key="2">
    <source>
        <dbReference type="ARBA" id="ARBA00022475"/>
    </source>
</evidence>
<feature type="transmembrane region" description="Helical" evidence="7">
    <location>
        <begin position="5"/>
        <end position="23"/>
    </location>
</feature>
<organism evidence="9 10">
    <name type="scientific">Neobacillus rhizophilus</name>
    <dbReference type="NCBI Taxonomy" id="2833579"/>
    <lineage>
        <taxon>Bacteria</taxon>
        <taxon>Bacillati</taxon>
        <taxon>Bacillota</taxon>
        <taxon>Bacilli</taxon>
        <taxon>Bacillales</taxon>
        <taxon>Bacillaceae</taxon>
        <taxon>Neobacillus</taxon>
    </lineage>
</organism>
<dbReference type="InterPro" id="IPR011620">
    <property type="entry name" value="Sig_transdc_His_kinase_LytS_TM"/>
</dbReference>
<dbReference type="InterPro" id="IPR050469">
    <property type="entry name" value="Diguanylate_Cyclase"/>
</dbReference>
<dbReference type="GO" id="GO:0005886">
    <property type="term" value="C:plasma membrane"/>
    <property type="evidence" value="ECO:0007669"/>
    <property type="project" value="UniProtKB-SubCell"/>
</dbReference>